<evidence type="ECO:0000313" key="1">
    <source>
        <dbReference type="Proteomes" id="UP000085678"/>
    </source>
</evidence>
<keyword evidence="1" id="KW-1185">Reference proteome</keyword>
<dbReference type="OrthoDB" id="6090619at2759"/>
<name>A0A1S3I9E3_LINAN</name>
<proteinExistence type="predicted"/>
<dbReference type="RefSeq" id="XP_013394004.1">
    <property type="nucleotide sequence ID" value="XM_013538550.1"/>
</dbReference>
<dbReference type="OMA" id="EHCIERS"/>
<sequence>MKKVQSAVGSRTLKAGNARDCFVNACGKCKGSGSVWEKKVRSCLAFLGDFIPKASTPFRDMHNKAAFFNTENPNSTVHHLSCDQMVCLENTILHGILVDTVTATYRPENNDIEKRLYSGAENPSPIMDLLEQVMAMRASGHVRVYIERDTDLSALHNVIKILLVHNSKVTNVTFHVTPDANKDYINEGLQRKIENWAGSACPTRSRVAISPFTVDDVPRHRVRRSLENSKARNDMKRDLHHWELNWLMRN</sequence>
<dbReference type="KEGG" id="lak:106161554"/>
<organism evidence="1 2">
    <name type="scientific">Lingula anatina</name>
    <name type="common">Brachiopod</name>
    <name type="synonym">Lingula unguis</name>
    <dbReference type="NCBI Taxonomy" id="7574"/>
    <lineage>
        <taxon>Eukaryota</taxon>
        <taxon>Metazoa</taxon>
        <taxon>Spiralia</taxon>
        <taxon>Lophotrochozoa</taxon>
        <taxon>Brachiopoda</taxon>
        <taxon>Linguliformea</taxon>
        <taxon>Lingulata</taxon>
        <taxon>Lingulida</taxon>
        <taxon>Linguloidea</taxon>
        <taxon>Lingulidae</taxon>
        <taxon>Lingula</taxon>
    </lineage>
</organism>
<accession>A0A1S3I9E3</accession>
<protein>
    <submittedName>
        <fullName evidence="2">Uncharacterized protein LOC106161554</fullName>
    </submittedName>
</protein>
<reference evidence="2" key="1">
    <citation type="submission" date="2025-08" db="UniProtKB">
        <authorList>
            <consortium name="RefSeq"/>
        </authorList>
    </citation>
    <scope>IDENTIFICATION</scope>
    <source>
        <tissue evidence="2">Gonads</tissue>
    </source>
</reference>
<dbReference type="Proteomes" id="UP000085678">
    <property type="component" value="Unplaced"/>
</dbReference>
<dbReference type="InParanoid" id="A0A1S3I9E3"/>
<evidence type="ECO:0000313" key="2">
    <source>
        <dbReference type="RefSeq" id="XP_013394004.1"/>
    </source>
</evidence>
<dbReference type="AlphaFoldDB" id="A0A1S3I9E3"/>
<dbReference type="GeneID" id="106161554"/>
<gene>
    <name evidence="2" type="primary">LOC106161554</name>
</gene>